<evidence type="ECO:0000313" key="9">
    <source>
        <dbReference type="Proteomes" id="UP000694924"/>
    </source>
</evidence>
<dbReference type="RefSeq" id="XP_015171669.1">
    <property type="nucleotide sequence ID" value="XM_015316183.1"/>
</dbReference>
<sequence length="2063" mass="237389">MFKMATSLAEQLKKLRVPQTTLLLQERKRFSLLFDPKEAASLEKETVLSIGQSGLDELIKLTNLFIEFKDNLFAQSSINFERSIYDANVNKKLDNGIEKFLILLSPYFLLNAAHKALEWLIYRFRIHQYNKDQFLLLILPYHETRIFARALQLVDLTESNDKWRWLKPLQRPGIPLSSGTLINQVSTENGLLKMICTHVSTATKIYGEQATALNTLYSFYTTVLIGAISILPTIKEVQYGYMLPTLLKGLSSEIPDFASSSYMILSKLLTKVKLKDDIMEKLLLKIFKKPCLGKEAVLFLLFLFDSAFCRLTYLHGSVVHKLANLSWFTETIVKLQSTGINVTRLIIPLIETACHEILMNPTETQLIQNLVNDIISSLKLEDSAVDVLLPSILKKNFSENEVSREYKDFLIHLYRSLERKYPERFDNYLKKLIKYNERDNTCKEELRFLPSWPFGAHDAHEAVKILIRLVHASSEYRIIALEALANDDVIIPESLQEIFRNTLKARFSDNEINVIRTLLSFPVKRLTKLLSTDIIVDELIILLSTCHNDSRQILAKPALKILLELCDDSDDTSIFIITLPYLFPNKEKDVEVAMEILLSNFAKNNNYMQAVKNAVGRSPTAEMITSAVFTNILEAKLLPPTENILNAMKQQISHGDAVSVFFNMILLGSVCRVPVGSLKPELAREVIELATEMLRKYPQKKLLPNCNNLTRSDIQSALELTSKDILPLQVGTYVYEMVHRRLDFKSYSQLDFDNDSDRSHLILRLLEIFFEGMSNKYHSKHYSRCLQIFFQRHFTTMKDLIRFISQLFIKPVNVQMSFHCLQILSIFLEESQTMKLALQDNVFLTNLLLSLAREHNECRVMAINILKKLTQTFNLTMEPFSVFLQELVKRSTEISMDPNQLSLYLYLLLSPDPDVNSQFKSDKREKLQNVQKKLFEIIVDPVTPMYVKSQLLNILIHVNGPEILKDLATLGLDLLEKLSKDTKQESVGNALNNILQRFNAVTTKALTDEKVWKLFEMSISNYENVIQVNDIFYPPSVILLKQIDLLFFESVGKVSNQMQGKILGILLDIATDCDVSNVISNVDKAVRRISMHAQLIIDELQNMKTFNETTNENDQNPVRARRLSKRHTIPNPMMINSRNWKRGVILLEFVQCAENIQQKELLYPILFDLLKTCLSFEEQSPIEYTNQLILSNIYQLLIEKLPIRDGYLQVDLIAQCIRKSRNPQTHYHALLVLVELLKIVDVKFAFHTIMPIFTFMGSSVVRQDDAYSIQIIIKTLETVIPIVNVENNEIHVCEILRTFIVSLPDIPEHRRTPLFVKLLQLLDNYLHLYYLLTFESFVLSKSRAVNDQTPSQRLEFALNISKEFEPKRLLQVCVKLTQFLKDLPIDIEEEKHQKEAILSYPYKHIFDITKNTPKHLRHYKFVLVQFLRNLLSSTDFISRFAGYSSKEVDEMRPYYDVLIIELLLLIHTTSKTADLYLYHGKPIVKYWKVLLHHLYDVLDLVNNLLPNNIFLLSVNKLLNHELLTVKKKALELLNARLQQKKFNEEDHVNLLELTCSLSNIIDINVKSENQEGEIVQQTVLITFKLLAKILANKHPMIFKHILDLTTEVLKTRNGPILGSAALCVGELCSCLRTHAIQSLNKFIPALISLIETYCHEEIPDVVTISIISAFQKIVESVGNFLSHYLDQILYELTRLNSFYTDTDHPKIGVVVSRLKSITQKLASYVPLRVLLPAINKTYDKLYKRNSYKCIPPLLNILSESFVSIPSADLTAAIPDLTSFFLKVFQFREDIVSSDDLMKIDGVDLFKNIQIVEENAGKALVALVLKLSEATFRPLYYRFYDWATRNSDHKERNITFFRLSANIAECLKSLFVLFAGNFLQHAAHLLTNNNQFVSQESNEYTLTEESNRIELVESILLTLHRVFTFDANNFVNQERFDTLAQPIVDQLENTMGTKEEYIKRANDLIVPCIASFASAIPDDSLHKLLVYQVLLKTRHAKAYVRSAALNALIEIARKLGEDFMPLLPETVPFLAEMLEDEDEATEKCAQNAVRTLEEILGEPLQQYF</sequence>
<comment type="function">
    <text evidence="7">Involved in nucleolar processing of pre-18S ribosomal RNA.</text>
</comment>
<dbReference type="GeneID" id="107063971"/>
<dbReference type="InterPro" id="IPR016024">
    <property type="entry name" value="ARM-type_fold"/>
</dbReference>
<keyword evidence="3 7" id="KW-0690">Ribosome biogenesis</keyword>
<comment type="subcellular location">
    <subcellularLocation>
        <location evidence="1 7">Nucleus</location>
        <location evidence="1 7">Nucleolus</location>
    </subcellularLocation>
</comment>
<protein>
    <recommendedName>
        <fullName evidence="7">HEAT repeat-containing protein 1</fullName>
    </recommendedName>
</protein>
<evidence type="ECO:0000256" key="7">
    <source>
        <dbReference type="RuleBase" id="RU367065"/>
    </source>
</evidence>
<dbReference type="SUPFAM" id="SSF48371">
    <property type="entry name" value="ARM repeat"/>
    <property type="match status" value="1"/>
</dbReference>
<organism evidence="9 10">
    <name type="scientific">Polistes dominula</name>
    <name type="common">European paper wasp</name>
    <name type="synonym">Vespa dominula</name>
    <dbReference type="NCBI Taxonomy" id="743375"/>
    <lineage>
        <taxon>Eukaryota</taxon>
        <taxon>Metazoa</taxon>
        <taxon>Ecdysozoa</taxon>
        <taxon>Arthropoda</taxon>
        <taxon>Hexapoda</taxon>
        <taxon>Insecta</taxon>
        <taxon>Pterygota</taxon>
        <taxon>Neoptera</taxon>
        <taxon>Endopterygota</taxon>
        <taxon>Hymenoptera</taxon>
        <taxon>Apocrita</taxon>
        <taxon>Aculeata</taxon>
        <taxon>Vespoidea</taxon>
        <taxon>Vespidae</taxon>
        <taxon>Polistinae</taxon>
        <taxon>Polistini</taxon>
        <taxon>Polistes</taxon>
    </lineage>
</organism>
<evidence type="ECO:0000256" key="5">
    <source>
        <dbReference type="ARBA" id="ARBA00023242"/>
    </source>
</evidence>
<accession>A0ABM1HUN2</accession>
<dbReference type="InterPro" id="IPR022125">
    <property type="entry name" value="U3snoRNP10_N"/>
</dbReference>
<dbReference type="InterPro" id="IPR040191">
    <property type="entry name" value="UTP10"/>
</dbReference>
<dbReference type="PANTHER" id="PTHR13457:SF1">
    <property type="entry name" value="HEAT REPEAT-CONTAINING PROTEIN 1"/>
    <property type="match status" value="1"/>
</dbReference>
<keyword evidence="6 7" id="KW-0687">Ribonucleoprotein</keyword>
<dbReference type="InterPro" id="IPR056473">
    <property type="entry name" value="HEAT_Utp10/HEAT1"/>
</dbReference>
<evidence type="ECO:0000259" key="8">
    <source>
        <dbReference type="SMART" id="SM01036"/>
    </source>
</evidence>
<dbReference type="SMART" id="SM01036">
    <property type="entry name" value="BP28CT"/>
    <property type="match status" value="1"/>
</dbReference>
<dbReference type="InterPro" id="IPR012954">
    <property type="entry name" value="BP28_C_dom"/>
</dbReference>
<dbReference type="Pfam" id="PF08146">
    <property type="entry name" value="BP28CT"/>
    <property type="match status" value="1"/>
</dbReference>
<gene>
    <name evidence="10" type="primary">LOC107063971</name>
</gene>
<dbReference type="Proteomes" id="UP000694924">
    <property type="component" value="Unplaced"/>
</dbReference>
<evidence type="ECO:0000256" key="3">
    <source>
        <dbReference type="ARBA" id="ARBA00022517"/>
    </source>
</evidence>
<comment type="similarity">
    <text evidence="2 7">Belongs to the HEATR1/UTP10 family.</text>
</comment>
<name>A0ABM1HUN2_POLDO</name>
<evidence type="ECO:0000256" key="4">
    <source>
        <dbReference type="ARBA" id="ARBA00022552"/>
    </source>
</evidence>
<keyword evidence="5 7" id="KW-0539">Nucleus</keyword>
<dbReference type="InterPro" id="IPR011989">
    <property type="entry name" value="ARM-like"/>
</dbReference>
<evidence type="ECO:0000256" key="1">
    <source>
        <dbReference type="ARBA" id="ARBA00004604"/>
    </source>
</evidence>
<dbReference type="Pfam" id="PF12397">
    <property type="entry name" value="U3snoRNP10"/>
    <property type="match status" value="1"/>
</dbReference>
<feature type="domain" description="BP28 C-terminal" evidence="8">
    <location>
        <begin position="1766"/>
        <end position="1929"/>
    </location>
</feature>
<dbReference type="Pfam" id="PF23243">
    <property type="entry name" value="HEAT_HEATR1"/>
    <property type="match status" value="1"/>
</dbReference>
<evidence type="ECO:0000256" key="6">
    <source>
        <dbReference type="ARBA" id="ARBA00023274"/>
    </source>
</evidence>
<evidence type="ECO:0000313" key="10">
    <source>
        <dbReference type="RefSeq" id="XP_015171669.1"/>
    </source>
</evidence>
<dbReference type="PANTHER" id="PTHR13457">
    <property type="entry name" value="BAP28"/>
    <property type="match status" value="1"/>
</dbReference>
<dbReference type="Gene3D" id="1.25.10.10">
    <property type="entry name" value="Leucine-rich Repeat Variant"/>
    <property type="match status" value="2"/>
</dbReference>
<proteinExistence type="inferred from homology"/>
<keyword evidence="9" id="KW-1185">Reference proteome</keyword>
<evidence type="ECO:0000256" key="2">
    <source>
        <dbReference type="ARBA" id="ARBA00010559"/>
    </source>
</evidence>
<reference evidence="10" key="1">
    <citation type="submission" date="2025-08" db="UniProtKB">
        <authorList>
            <consortium name="RefSeq"/>
        </authorList>
    </citation>
    <scope>IDENTIFICATION</scope>
    <source>
        <tissue evidence="10">Whole body</tissue>
    </source>
</reference>
<keyword evidence="4 7" id="KW-0698">rRNA processing</keyword>